<evidence type="ECO:0000313" key="17">
    <source>
        <dbReference type="Proteomes" id="UP000244896"/>
    </source>
</evidence>
<evidence type="ECO:0000256" key="1">
    <source>
        <dbReference type="ARBA" id="ARBA00005194"/>
    </source>
</evidence>
<evidence type="ECO:0000259" key="14">
    <source>
        <dbReference type="Pfam" id="PF08541"/>
    </source>
</evidence>
<dbReference type="InterPro" id="IPR013751">
    <property type="entry name" value="ACP_syn_III_N"/>
</dbReference>
<dbReference type="Pfam" id="PF08541">
    <property type="entry name" value="ACP_syn_III_C"/>
    <property type="match status" value="1"/>
</dbReference>
<dbReference type="PANTHER" id="PTHR34069">
    <property type="entry name" value="3-OXOACYL-[ACYL-CARRIER-PROTEIN] SYNTHASE 3"/>
    <property type="match status" value="1"/>
</dbReference>
<evidence type="ECO:0000256" key="5">
    <source>
        <dbReference type="ARBA" id="ARBA00022516"/>
    </source>
</evidence>
<dbReference type="EC" id="2.3.1.180" evidence="3 13"/>
<comment type="function">
    <text evidence="13">Catalyzes the condensation reaction of fatty acid synthesis by the addition to an acyl acceptor of two carbons from malonyl-ACP. Catalyzes the first condensation reaction which initiates fatty acid synthesis and may therefore play a role in governing the total rate of fatty acid production. Possesses both acetoacetyl-ACP synthase and acetyl transacylase activities. Its substrate specificity determines the biosynthesis of branched-chain and/or straight-chain of fatty acids.</text>
</comment>
<keyword evidence="17" id="KW-1185">Reference proteome</keyword>
<sequence length="347" mass="37683">MARGAIAILGTGSCAPANIITNNELARRGLNTTDEWIRTRTGISSRHVASEGEATSDFATVAGRRALTDAGLTPADIDLVIVATLTPDLRMPACATLVMQKLGIKNGTPGFDLNAACTGFLYALDTAWAMISSGRYKHALIIGAETISSILDWKDRNTCVLFGDGAGAAVLGKTRARRATFAGLHFSPKRAHTLPPEILGVRLYCTPDTELLRIPVGGSLRPLTPENHAERQHYIQMHGKEVFKIAVREMERAAREILEQHNLGTDQISLVIPHQANHRIIDAIARNLNYTRDRVYVNLDRYGNTSAASIPIALDEARRSGRIHPGDLTLFLAFGAGLTYGSALVRW</sequence>
<dbReference type="SUPFAM" id="SSF53901">
    <property type="entry name" value="Thiolase-like"/>
    <property type="match status" value="1"/>
</dbReference>
<evidence type="ECO:0000256" key="4">
    <source>
        <dbReference type="ARBA" id="ARBA00022490"/>
    </source>
</evidence>
<evidence type="ECO:0000256" key="10">
    <source>
        <dbReference type="ARBA" id="ARBA00023268"/>
    </source>
</evidence>
<keyword evidence="4 13" id="KW-0963">Cytoplasm</keyword>
<dbReference type="UniPathway" id="UPA00094"/>
<dbReference type="OrthoDB" id="9815506at2"/>
<name>A0A2U8E7L2_9BACT</name>
<dbReference type="InterPro" id="IPR016039">
    <property type="entry name" value="Thiolase-like"/>
</dbReference>
<gene>
    <name evidence="13" type="primary">fabH</name>
    <name evidence="16" type="ORF">CKA38_08200</name>
</gene>
<keyword evidence="8 13" id="KW-0443">Lipid metabolism</keyword>
<evidence type="ECO:0000256" key="7">
    <source>
        <dbReference type="ARBA" id="ARBA00022832"/>
    </source>
</evidence>
<evidence type="ECO:0000256" key="8">
    <source>
        <dbReference type="ARBA" id="ARBA00023098"/>
    </source>
</evidence>
<organism evidence="16 17">
    <name type="scientific">Ereboglobus luteus</name>
    <dbReference type="NCBI Taxonomy" id="1796921"/>
    <lineage>
        <taxon>Bacteria</taxon>
        <taxon>Pseudomonadati</taxon>
        <taxon>Verrucomicrobiota</taxon>
        <taxon>Opitutia</taxon>
        <taxon>Opitutales</taxon>
        <taxon>Opitutaceae</taxon>
        <taxon>Ereboglobus</taxon>
    </lineage>
</organism>
<evidence type="ECO:0000256" key="11">
    <source>
        <dbReference type="ARBA" id="ARBA00023315"/>
    </source>
</evidence>
<dbReference type="KEGG" id="elut:CKA38_08200"/>
<evidence type="ECO:0000313" key="16">
    <source>
        <dbReference type="EMBL" id="AWI10602.1"/>
    </source>
</evidence>
<dbReference type="InterPro" id="IPR013747">
    <property type="entry name" value="ACP_syn_III_C"/>
</dbReference>
<dbReference type="GO" id="GO:0044550">
    <property type="term" value="P:secondary metabolite biosynthetic process"/>
    <property type="evidence" value="ECO:0007669"/>
    <property type="project" value="TreeGrafter"/>
</dbReference>
<dbReference type="Pfam" id="PF08545">
    <property type="entry name" value="ACP_syn_III"/>
    <property type="match status" value="1"/>
</dbReference>
<feature type="active site" evidence="13">
    <location>
        <position position="274"/>
    </location>
</feature>
<accession>A0A2U8E7L2</accession>
<dbReference type="Proteomes" id="UP000244896">
    <property type="component" value="Chromosome"/>
</dbReference>
<dbReference type="CDD" id="cd00830">
    <property type="entry name" value="KAS_III"/>
    <property type="match status" value="1"/>
</dbReference>
<protein>
    <recommendedName>
        <fullName evidence="3 13">Beta-ketoacyl-[acyl-carrier-protein] synthase III</fullName>
        <shortName evidence="13">Beta-ketoacyl-ACP synthase III</shortName>
        <shortName evidence="13">KAS III</shortName>
        <ecNumber evidence="3 13">2.3.1.180</ecNumber>
    </recommendedName>
    <alternativeName>
        <fullName evidence="13">3-oxoacyl-[acyl-carrier-protein] synthase 3</fullName>
    </alternativeName>
    <alternativeName>
        <fullName evidence="13">3-oxoacyl-[acyl-carrier-protein] synthase III</fullName>
    </alternativeName>
</protein>
<keyword evidence="10 13" id="KW-0511">Multifunctional enzyme</keyword>
<comment type="pathway">
    <text evidence="1 13">Lipid metabolism; fatty acid biosynthesis.</text>
</comment>
<dbReference type="FunFam" id="3.40.47.10:FF:000004">
    <property type="entry name" value="3-oxoacyl-[acyl-carrier-protein] synthase 3"/>
    <property type="match status" value="1"/>
</dbReference>
<dbReference type="AlphaFoldDB" id="A0A2U8E7L2"/>
<evidence type="ECO:0000256" key="9">
    <source>
        <dbReference type="ARBA" id="ARBA00023160"/>
    </source>
</evidence>
<comment type="subunit">
    <text evidence="13">Homodimer.</text>
</comment>
<keyword evidence="6 13" id="KW-0808">Transferase</keyword>
<feature type="domain" description="Beta-ketoacyl-[acyl-carrier-protein] synthase III C-terminal" evidence="14">
    <location>
        <begin position="258"/>
        <end position="347"/>
    </location>
</feature>
<feature type="region of interest" description="ACP-binding" evidence="13">
    <location>
        <begin position="275"/>
        <end position="279"/>
    </location>
</feature>
<dbReference type="Gene3D" id="3.40.47.10">
    <property type="match status" value="1"/>
</dbReference>
<comment type="subcellular location">
    <subcellularLocation>
        <location evidence="13">Cytoplasm</location>
    </subcellularLocation>
</comment>
<reference evidence="16 17" key="1">
    <citation type="journal article" date="2018" name="Syst. Appl. Microbiol.">
        <title>Ereboglobus luteus gen. nov. sp. nov. from cockroach guts, and new insights into the oxygen relationship of the genera Opitutus and Didymococcus (Verrucomicrobia: Opitutaceae).</title>
        <authorList>
            <person name="Tegtmeier D."/>
            <person name="Belitz A."/>
            <person name="Radek R."/>
            <person name="Heimerl T."/>
            <person name="Brune A."/>
        </authorList>
    </citation>
    <scope>NUCLEOTIDE SEQUENCE [LARGE SCALE GENOMIC DNA]</scope>
    <source>
        <strain evidence="16 17">Ho45</strain>
    </source>
</reference>
<dbReference type="NCBIfam" id="NF006829">
    <property type="entry name" value="PRK09352.1"/>
    <property type="match status" value="1"/>
</dbReference>
<evidence type="ECO:0000256" key="2">
    <source>
        <dbReference type="ARBA" id="ARBA00008642"/>
    </source>
</evidence>
<feature type="active site" evidence="13">
    <location>
        <position position="304"/>
    </location>
</feature>
<evidence type="ECO:0000256" key="6">
    <source>
        <dbReference type="ARBA" id="ARBA00022679"/>
    </source>
</evidence>
<comment type="catalytic activity">
    <reaction evidence="12">
        <text>malonyl-[ACP] + acetyl-CoA + H(+) = 3-oxobutanoyl-[ACP] + CO2 + CoA</text>
        <dbReference type="Rhea" id="RHEA:12080"/>
        <dbReference type="Rhea" id="RHEA-COMP:9623"/>
        <dbReference type="Rhea" id="RHEA-COMP:9625"/>
        <dbReference type="ChEBI" id="CHEBI:15378"/>
        <dbReference type="ChEBI" id="CHEBI:16526"/>
        <dbReference type="ChEBI" id="CHEBI:57287"/>
        <dbReference type="ChEBI" id="CHEBI:57288"/>
        <dbReference type="ChEBI" id="CHEBI:78449"/>
        <dbReference type="ChEBI" id="CHEBI:78450"/>
        <dbReference type="EC" id="2.3.1.180"/>
    </reaction>
    <physiologicalReaction direction="left-to-right" evidence="12">
        <dbReference type="Rhea" id="RHEA:12081"/>
    </physiologicalReaction>
</comment>
<feature type="domain" description="Beta-ketoacyl-[acyl-carrier-protein] synthase III N-terminal" evidence="15">
    <location>
        <begin position="111"/>
        <end position="185"/>
    </location>
</feature>
<dbReference type="InterPro" id="IPR004655">
    <property type="entry name" value="FabH"/>
</dbReference>
<keyword evidence="9 13" id="KW-0275">Fatty acid biosynthesis</keyword>
<dbReference type="HAMAP" id="MF_01815">
    <property type="entry name" value="FabH"/>
    <property type="match status" value="1"/>
</dbReference>
<keyword evidence="5 13" id="KW-0444">Lipid biosynthesis</keyword>
<dbReference type="PANTHER" id="PTHR34069:SF2">
    <property type="entry name" value="BETA-KETOACYL-[ACYL-CARRIER-PROTEIN] SYNTHASE III"/>
    <property type="match status" value="1"/>
</dbReference>
<evidence type="ECO:0000256" key="13">
    <source>
        <dbReference type="HAMAP-Rule" id="MF_01815"/>
    </source>
</evidence>
<comment type="similarity">
    <text evidence="2 13">Belongs to the thiolase-like superfamily. FabH family.</text>
</comment>
<dbReference type="GO" id="GO:0005737">
    <property type="term" value="C:cytoplasm"/>
    <property type="evidence" value="ECO:0007669"/>
    <property type="project" value="UniProtKB-SubCell"/>
</dbReference>
<comment type="domain">
    <text evidence="13">The last Arg residue of the ACP-binding site is essential for the weak association between ACP/AcpP and FabH.</text>
</comment>
<feature type="active site" evidence="13">
    <location>
        <position position="117"/>
    </location>
</feature>
<dbReference type="GO" id="GO:0006633">
    <property type="term" value="P:fatty acid biosynthetic process"/>
    <property type="evidence" value="ECO:0007669"/>
    <property type="project" value="UniProtKB-UniRule"/>
</dbReference>
<evidence type="ECO:0000256" key="12">
    <source>
        <dbReference type="ARBA" id="ARBA00051096"/>
    </source>
</evidence>
<evidence type="ECO:0000259" key="15">
    <source>
        <dbReference type="Pfam" id="PF08545"/>
    </source>
</evidence>
<keyword evidence="7 13" id="KW-0276">Fatty acid metabolism</keyword>
<dbReference type="GO" id="GO:0033818">
    <property type="term" value="F:beta-ketoacyl-acyl-carrier-protein synthase III activity"/>
    <property type="evidence" value="ECO:0007669"/>
    <property type="project" value="UniProtKB-UniRule"/>
</dbReference>
<dbReference type="NCBIfam" id="TIGR00747">
    <property type="entry name" value="fabH"/>
    <property type="match status" value="1"/>
</dbReference>
<dbReference type="GO" id="GO:0004315">
    <property type="term" value="F:3-oxoacyl-[acyl-carrier-protein] synthase activity"/>
    <property type="evidence" value="ECO:0007669"/>
    <property type="project" value="InterPro"/>
</dbReference>
<dbReference type="EMBL" id="CP023004">
    <property type="protein sequence ID" value="AWI10602.1"/>
    <property type="molecule type" value="Genomic_DNA"/>
</dbReference>
<evidence type="ECO:0000256" key="3">
    <source>
        <dbReference type="ARBA" id="ARBA00012333"/>
    </source>
</evidence>
<keyword evidence="11 13" id="KW-0012">Acyltransferase</keyword>
<proteinExistence type="inferred from homology"/>